<evidence type="ECO:0000256" key="3">
    <source>
        <dbReference type="ARBA" id="ARBA00022692"/>
    </source>
</evidence>
<keyword evidence="7" id="KW-0472">Membrane</keyword>
<evidence type="ECO:0000259" key="8">
    <source>
        <dbReference type="Pfam" id="PF21760"/>
    </source>
</evidence>
<dbReference type="Pfam" id="PF21760">
    <property type="entry name" value="SecD_1st"/>
    <property type="match status" value="1"/>
</dbReference>
<name>X1NH73_9ZZZZ</name>
<dbReference type="GO" id="GO:0015031">
    <property type="term" value="P:protein transport"/>
    <property type="evidence" value="ECO:0007669"/>
    <property type="project" value="UniProtKB-KW"/>
</dbReference>
<accession>X1NH73</accession>
<keyword evidence="3" id="KW-0812">Transmembrane</keyword>
<dbReference type="EMBL" id="BARV01030619">
    <property type="protein sequence ID" value="GAI43397.1"/>
    <property type="molecule type" value="Genomic_DNA"/>
</dbReference>
<reference evidence="9" key="1">
    <citation type="journal article" date="2014" name="Front. Microbiol.">
        <title>High frequency of phylogenetically diverse reductive dehalogenase-homologous genes in deep subseafloor sedimentary metagenomes.</title>
        <authorList>
            <person name="Kawai M."/>
            <person name="Futagami T."/>
            <person name="Toyoda A."/>
            <person name="Takaki Y."/>
            <person name="Nishi S."/>
            <person name="Hori S."/>
            <person name="Arai W."/>
            <person name="Tsubouchi T."/>
            <person name="Morono Y."/>
            <person name="Uchiyama I."/>
            <person name="Ito T."/>
            <person name="Fujiyama A."/>
            <person name="Inagaki F."/>
            <person name="Takami H."/>
        </authorList>
    </citation>
    <scope>NUCLEOTIDE SEQUENCE</scope>
    <source>
        <strain evidence="9">Expedition CK06-06</strain>
    </source>
</reference>
<dbReference type="PANTHER" id="PTHR30081">
    <property type="entry name" value="PROTEIN-EXPORT MEMBRANE PROTEIN SEC"/>
    <property type="match status" value="1"/>
</dbReference>
<keyword evidence="2" id="KW-1003">Cell membrane</keyword>
<sequence length="114" mass="12269">MTLGLDLKGGSQLLYKADLSKKDPSITDNQAMSSVIEKIQRRVNLYGTTEPTIQKQGADRILVQLPGVKDISEAISLIGKTALLDFREQKLDENGGPVLDDKGECCGSSKYAAG</sequence>
<dbReference type="PANTHER" id="PTHR30081:SF8">
    <property type="entry name" value="PROTEIN TRANSLOCASE SUBUNIT SECF"/>
    <property type="match status" value="1"/>
</dbReference>
<keyword evidence="6" id="KW-0811">Translocation</keyword>
<keyword evidence="1" id="KW-0813">Transport</keyword>
<dbReference type="Gene3D" id="3.30.70.3220">
    <property type="match status" value="1"/>
</dbReference>
<comment type="caution">
    <text evidence="9">The sequence shown here is derived from an EMBL/GenBank/DDBJ whole genome shotgun (WGS) entry which is preliminary data.</text>
</comment>
<evidence type="ECO:0000313" key="9">
    <source>
        <dbReference type="EMBL" id="GAI43397.1"/>
    </source>
</evidence>
<evidence type="ECO:0000256" key="5">
    <source>
        <dbReference type="ARBA" id="ARBA00022989"/>
    </source>
</evidence>
<evidence type="ECO:0000256" key="6">
    <source>
        <dbReference type="ARBA" id="ARBA00023010"/>
    </source>
</evidence>
<evidence type="ECO:0000256" key="7">
    <source>
        <dbReference type="ARBA" id="ARBA00023136"/>
    </source>
</evidence>
<evidence type="ECO:0000256" key="2">
    <source>
        <dbReference type="ARBA" id="ARBA00022475"/>
    </source>
</evidence>
<dbReference type="InterPro" id="IPR048631">
    <property type="entry name" value="SecD_1st"/>
</dbReference>
<keyword evidence="4" id="KW-0653">Protein transport</keyword>
<organism evidence="9">
    <name type="scientific">marine sediment metagenome</name>
    <dbReference type="NCBI Taxonomy" id="412755"/>
    <lineage>
        <taxon>unclassified sequences</taxon>
        <taxon>metagenomes</taxon>
        <taxon>ecological metagenomes</taxon>
    </lineage>
</organism>
<proteinExistence type="predicted"/>
<feature type="domain" description="Protein translocase subunit SecDF P1" evidence="8">
    <location>
        <begin position="32"/>
        <end position="89"/>
    </location>
</feature>
<dbReference type="AlphaFoldDB" id="X1NH73"/>
<evidence type="ECO:0000256" key="1">
    <source>
        <dbReference type="ARBA" id="ARBA00022448"/>
    </source>
</evidence>
<protein>
    <recommendedName>
        <fullName evidence="8">Protein translocase subunit SecDF P1 domain-containing protein</fullName>
    </recommendedName>
</protein>
<evidence type="ECO:0000256" key="4">
    <source>
        <dbReference type="ARBA" id="ARBA00022927"/>
    </source>
</evidence>
<keyword evidence="5" id="KW-1133">Transmembrane helix</keyword>
<dbReference type="GO" id="GO:0005886">
    <property type="term" value="C:plasma membrane"/>
    <property type="evidence" value="ECO:0007669"/>
    <property type="project" value="TreeGrafter"/>
</dbReference>
<dbReference type="InterPro" id="IPR022813">
    <property type="entry name" value="SecD/SecF_arch_bac"/>
</dbReference>
<gene>
    <name evidence="9" type="ORF">S06H3_48607</name>
</gene>